<accession>T0I3C7</accession>
<protein>
    <submittedName>
        <fullName evidence="1">Uncharacterized protein</fullName>
    </submittedName>
</protein>
<evidence type="ECO:0000313" key="2">
    <source>
        <dbReference type="Proteomes" id="UP000015524"/>
    </source>
</evidence>
<proteinExistence type="predicted"/>
<dbReference type="Proteomes" id="UP000015524">
    <property type="component" value="Unassembled WGS sequence"/>
</dbReference>
<dbReference type="PATRIC" id="fig|1114964.8.peg.1735"/>
<organism evidence="1 2">
    <name type="scientific">Sphingobium baderi LL03</name>
    <dbReference type="NCBI Taxonomy" id="1114964"/>
    <lineage>
        <taxon>Bacteria</taxon>
        <taxon>Pseudomonadati</taxon>
        <taxon>Pseudomonadota</taxon>
        <taxon>Alphaproteobacteria</taxon>
        <taxon>Sphingomonadales</taxon>
        <taxon>Sphingomonadaceae</taxon>
        <taxon>Sphingobium</taxon>
    </lineage>
</organism>
<name>T0I3C7_9SPHN</name>
<dbReference type="AlphaFoldDB" id="T0I3C7"/>
<dbReference type="EMBL" id="ATIB01000017">
    <property type="protein sequence ID" value="EQB06145.1"/>
    <property type="molecule type" value="Genomic_DNA"/>
</dbReference>
<sequence length="35" mass="3754">MTCFRISILNEKPAGMFRQGQSIPTLRAATADATG</sequence>
<keyword evidence="2" id="KW-1185">Reference proteome</keyword>
<evidence type="ECO:0000313" key="1">
    <source>
        <dbReference type="EMBL" id="EQB06145.1"/>
    </source>
</evidence>
<reference evidence="1 2" key="1">
    <citation type="journal article" date="2013" name="Genome Announc.">
        <title>Draft Genome Sequence of a Hexachlorocyclohexane-Degrading Bacterium, Sphingobium baderi Strain LL03T.</title>
        <authorList>
            <person name="Kaur J."/>
            <person name="Verma H."/>
            <person name="Tripathi C."/>
            <person name="Khurana J.P."/>
            <person name="Lal R."/>
        </authorList>
    </citation>
    <scope>NUCLEOTIDE SEQUENCE [LARGE SCALE GENOMIC DNA]</scope>
    <source>
        <strain evidence="1 2">LL03</strain>
    </source>
</reference>
<comment type="caution">
    <text evidence="1">The sequence shown here is derived from an EMBL/GenBank/DDBJ whole genome shotgun (WGS) entry which is preliminary data.</text>
</comment>
<gene>
    <name evidence="1" type="ORF">L485_00515</name>
</gene>